<comment type="caution">
    <text evidence="3">The sequence shown here is derived from an EMBL/GenBank/DDBJ whole genome shotgun (WGS) entry which is preliminary data.</text>
</comment>
<dbReference type="GO" id="GO:0030976">
    <property type="term" value="F:thiamine pyrophosphate binding"/>
    <property type="evidence" value="ECO:0007669"/>
    <property type="project" value="TreeGrafter"/>
</dbReference>
<proteinExistence type="predicted"/>
<dbReference type="SUPFAM" id="SSF53850">
    <property type="entry name" value="Periplasmic binding protein-like II"/>
    <property type="match status" value="1"/>
</dbReference>
<dbReference type="PROSITE" id="PS51257">
    <property type="entry name" value="PROKAR_LIPOPROTEIN"/>
    <property type="match status" value="1"/>
</dbReference>
<gene>
    <name evidence="3" type="ORF">DFR59_12415</name>
</gene>
<protein>
    <submittedName>
        <fullName evidence="3">Putative spermidine/putrescine transport system substrate-binding protein</fullName>
    </submittedName>
</protein>
<dbReference type="PANTHER" id="PTHR30006:SF2">
    <property type="entry name" value="ABC TRANSPORTER SUBSTRATE-BINDING PROTEIN"/>
    <property type="match status" value="1"/>
</dbReference>
<evidence type="ECO:0000256" key="2">
    <source>
        <dbReference type="SAM" id="SignalP"/>
    </source>
</evidence>
<dbReference type="RefSeq" id="WP_114747253.1">
    <property type="nucleotide sequence ID" value="NZ_QQAY01000024.1"/>
</dbReference>
<feature type="chain" id="PRO_5038466494" evidence="2">
    <location>
        <begin position="22"/>
        <end position="361"/>
    </location>
</feature>
<evidence type="ECO:0000313" key="4">
    <source>
        <dbReference type="Proteomes" id="UP000255326"/>
    </source>
</evidence>
<organism evidence="3 4">
    <name type="scientific">Falsibacillus pallidus</name>
    <dbReference type="NCBI Taxonomy" id="493781"/>
    <lineage>
        <taxon>Bacteria</taxon>
        <taxon>Bacillati</taxon>
        <taxon>Bacillota</taxon>
        <taxon>Bacilli</taxon>
        <taxon>Bacillales</taxon>
        <taxon>Bacillaceae</taxon>
        <taxon>Falsibacillus</taxon>
    </lineage>
</organism>
<dbReference type="Gene3D" id="3.40.190.10">
    <property type="entry name" value="Periplasmic binding protein-like II"/>
    <property type="match status" value="2"/>
</dbReference>
<dbReference type="Proteomes" id="UP000255326">
    <property type="component" value="Unassembled WGS sequence"/>
</dbReference>
<feature type="signal peptide" evidence="2">
    <location>
        <begin position="1"/>
        <end position="21"/>
    </location>
</feature>
<dbReference type="GO" id="GO:0030975">
    <property type="term" value="F:thiamine binding"/>
    <property type="evidence" value="ECO:0007669"/>
    <property type="project" value="TreeGrafter"/>
</dbReference>
<dbReference type="EMBL" id="QQAY01000024">
    <property type="protein sequence ID" value="RDI36928.1"/>
    <property type="molecule type" value="Genomic_DNA"/>
</dbReference>
<evidence type="ECO:0000256" key="1">
    <source>
        <dbReference type="ARBA" id="ARBA00022729"/>
    </source>
</evidence>
<dbReference type="GO" id="GO:0015888">
    <property type="term" value="P:thiamine transport"/>
    <property type="evidence" value="ECO:0007669"/>
    <property type="project" value="TreeGrafter"/>
</dbReference>
<sequence length="361" mass="39901">MKKQSLIKVLSIGVTSAFLMAGCSGNDEANGSKIDTSNLSLDKIEQKAKKEGEVHSVGMPDSWANWGQTWNDITGKYGIKHTDTDMSSAEELAKFETGNSDVGDVGVAFGPLAEEKGLTLPYKPTHWDDIPKWAKDDNGDWVVGYTGTLAFITDKNNVKNPPKSWKDLLNGDYKVDVGDVMKANQAQFAVLAAAYANGGDEKNIEPGIKFFEKLAKQGRLQTTDPSLTSLEKGENEVAIVWDFNALNYRDQIQKDRFDVVIPSDASVISGYANVINKKAKDPYSAMLTREYIMSDEGQANLARGYARPIRSDVKLPEDAKAKLLPDSMYKKAQPVKDMKAWDETTKALPQKWQEKVLVHVN</sequence>
<name>A0A370FZN0_9BACI</name>
<keyword evidence="4" id="KW-1185">Reference proteome</keyword>
<dbReference type="GO" id="GO:0030288">
    <property type="term" value="C:outer membrane-bounded periplasmic space"/>
    <property type="evidence" value="ECO:0007669"/>
    <property type="project" value="TreeGrafter"/>
</dbReference>
<keyword evidence="1 2" id="KW-0732">Signal</keyword>
<evidence type="ECO:0000313" key="3">
    <source>
        <dbReference type="EMBL" id="RDI36928.1"/>
    </source>
</evidence>
<dbReference type="PANTHER" id="PTHR30006">
    <property type="entry name" value="THIAMINE-BINDING PERIPLASMIC PROTEIN-RELATED"/>
    <property type="match status" value="1"/>
</dbReference>
<dbReference type="OrthoDB" id="366726at2"/>
<dbReference type="Pfam" id="PF13343">
    <property type="entry name" value="SBP_bac_6"/>
    <property type="match status" value="1"/>
</dbReference>
<accession>A0A370FZN0</accession>
<reference evidence="3 4" key="1">
    <citation type="submission" date="2018-07" db="EMBL/GenBank/DDBJ databases">
        <title>Genomic Encyclopedia of Type Strains, Phase IV (KMG-IV): sequencing the most valuable type-strain genomes for metagenomic binning, comparative biology and taxonomic classification.</title>
        <authorList>
            <person name="Goeker M."/>
        </authorList>
    </citation>
    <scope>NUCLEOTIDE SEQUENCE [LARGE SCALE GENOMIC DNA]</scope>
    <source>
        <strain evidence="3 4">DSM 25281</strain>
    </source>
</reference>
<dbReference type="AlphaFoldDB" id="A0A370FZN0"/>